<feature type="region of interest" description="Disordered" evidence="17">
    <location>
        <begin position="447"/>
        <end position="479"/>
    </location>
</feature>
<comment type="catalytic activity">
    <reaction evidence="15">
        <text>a di-trans,poly-cis-dolichyl diphosphooligosaccharide + L-asparaginyl-[protein] = N(4)-(oligosaccharide-(1-&gt;4)-N-acetyl-beta-D-glucosaminyl-(1-&gt;4)-N-acetyl-beta-D-glucosaminyl)-L-asparaginyl-[protein] + a di-trans,poly-cis-dolichyl diphosphate + H(+)</text>
        <dbReference type="Rhea" id="RHEA:22980"/>
        <dbReference type="Rhea" id="RHEA-COMP:12804"/>
        <dbReference type="Rhea" id="RHEA-COMP:12805"/>
        <dbReference type="Rhea" id="RHEA-COMP:19506"/>
        <dbReference type="Rhea" id="RHEA-COMP:19509"/>
        <dbReference type="ChEBI" id="CHEBI:15378"/>
        <dbReference type="ChEBI" id="CHEBI:50347"/>
        <dbReference type="ChEBI" id="CHEBI:57497"/>
        <dbReference type="ChEBI" id="CHEBI:57570"/>
        <dbReference type="ChEBI" id="CHEBI:132529"/>
        <dbReference type="EC" id="2.4.99.18"/>
    </reaction>
</comment>
<feature type="transmembrane region" description="Helical" evidence="18">
    <location>
        <begin position="147"/>
        <end position="165"/>
    </location>
</feature>
<evidence type="ECO:0000256" key="2">
    <source>
        <dbReference type="ARBA" id="ARBA00001946"/>
    </source>
</evidence>
<evidence type="ECO:0000256" key="17">
    <source>
        <dbReference type="SAM" id="MobiDB-lite"/>
    </source>
</evidence>
<evidence type="ECO:0000256" key="12">
    <source>
        <dbReference type="ARBA" id="ARBA00022989"/>
    </source>
</evidence>
<feature type="compositionally biased region" description="Basic and acidic residues" evidence="17">
    <location>
        <begin position="793"/>
        <end position="808"/>
    </location>
</feature>
<dbReference type="EMBL" id="BRYA01001477">
    <property type="protein sequence ID" value="GMI44337.1"/>
    <property type="molecule type" value="Genomic_DNA"/>
</dbReference>
<dbReference type="FunFam" id="3.40.50.12610:FF:000003">
    <property type="entry name" value="Oligosaccharyl transferase-like protein"/>
    <property type="match status" value="1"/>
</dbReference>
<evidence type="ECO:0000256" key="10">
    <source>
        <dbReference type="ARBA" id="ARBA00022723"/>
    </source>
</evidence>
<comment type="subcellular location">
    <subcellularLocation>
        <location evidence="3">Endomembrane system</location>
        <topology evidence="3">Multi-pass membrane protein</topology>
    </subcellularLocation>
</comment>
<evidence type="ECO:0000256" key="14">
    <source>
        <dbReference type="ARBA" id="ARBA00023211"/>
    </source>
</evidence>
<proteinExistence type="inferred from homology"/>
<keyword evidence="10" id="KW-0479">Metal-binding</keyword>
<feature type="transmembrane region" description="Helical" evidence="18">
    <location>
        <begin position="120"/>
        <end position="141"/>
    </location>
</feature>
<keyword evidence="11" id="KW-0460">Magnesium</keyword>
<evidence type="ECO:0000259" key="20">
    <source>
        <dbReference type="Pfam" id="PF21436"/>
    </source>
</evidence>
<accession>A0A9W7LC74</accession>
<feature type="transmembrane region" description="Helical" evidence="18">
    <location>
        <begin position="12"/>
        <end position="32"/>
    </location>
</feature>
<dbReference type="InterPro" id="IPR036770">
    <property type="entry name" value="Ankyrin_rpt-contain_sf"/>
</dbReference>
<dbReference type="Pfam" id="PF21436">
    <property type="entry name" value="STT3-PglB_core"/>
    <property type="match status" value="1"/>
</dbReference>
<comment type="pathway">
    <text evidence="4">Protein modification; protein glycosylation.</text>
</comment>
<keyword evidence="13 18" id="KW-0472">Membrane</keyword>
<dbReference type="AlphaFoldDB" id="A0A9W7LC74"/>
<dbReference type="EC" id="2.4.99.18" evidence="6"/>
<comment type="caution">
    <text evidence="21">The sequence shown here is derived from an EMBL/GenBank/DDBJ whole genome shotgun (WGS) entry which is preliminary data.</text>
</comment>
<feature type="transmembrane region" description="Helical" evidence="18">
    <location>
        <begin position="276"/>
        <end position="295"/>
    </location>
</feature>
<feature type="transmembrane region" description="Helical" evidence="18">
    <location>
        <begin position="368"/>
        <end position="390"/>
    </location>
</feature>
<feature type="region of interest" description="Disordered" evidence="17">
    <location>
        <begin position="793"/>
        <end position="849"/>
    </location>
</feature>
<feature type="transmembrane region" description="Helical" evidence="18">
    <location>
        <begin position="411"/>
        <end position="431"/>
    </location>
</feature>
<evidence type="ECO:0000256" key="4">
    <source>
        <dbReference type="ARBA" id="ARBA00004922"/>
    </source>
</evidence>
<dbReference type="PROSITE" id="PS50088">
    <property type="entry name" value="ANK_REPEAT"/>
    <property type="match status" value="1"/>
</dbReference>
<sequence length="939" mass="104243">MSPSTPKASPQSSPLITASLTLLKLYFLAVFLKKAYTIRLHAITEYGLVIHEFDPWFNFRATEYLDENGWEKFKYWFDYKSWYPLGRPVGTTIYPGLQITSVFIKELLAGTSYALSLNDVCCYVPAWFGSLASLLVGILCYEVTGNLSSTVFATAIMAVVPAHLMRSIGGGYDNESIALTAMVLTFYFWVTSLRSTKLCVPMGVLSGLAYVYMVAAWGGYVFVLNMVGVHAAALVLAGRYTRKLHVAYSLFYVIGTAGAIQVPVVGWTPLKSLEQLGPAAVFLGIQVVGVGEVLVKKIKEGKEKWRARAKIYAASAVLGLAVIVLVLPSGYFGPLSSRVRGLFVQHTRTGNPLVDSVAEHQPASQQAYYQYLNIICNVAPIGFIMVLFNITDQSAFLLLYAMVTYFFSAKMVRLIILTGPIAAILGGYFVGSMFDWSVAQLITGPLSSRTDADTKQSDDKKGISGSAKKSKKSKSTANSNLLPSELNELKAAFDDRYQSVEGQFIRKITALLFGFALFTYGKGFGDYCDKMAVALSNPSIMFKAQLRSGQTIIIDDYREAYWWLRDHTPEDSRVMAWWDYGYQITGIANRTTIADGNTWNHEHIALLGRTLTAPEKEGHRAARHLADYVLIWAGGGGDDLAKSPHMARIANSVYRDVCPGDPTCRQFGFMDKYGTPTPMMEASLLYKLHGHNQKQGVSVDSNRFREVFTSKYGKVRIFKVLGVSEESKAWVANPENRHCDVPGGWFCRGVYPPALESVLKNKKDFAQLEDFNAKRDEADSEAYQKAYMENMRDPKKAAAEAAKEAAKAEKKKGKKSKKKKKEGGGVSDDSYDDDGAYPPEAFKPPTKKELEGIRDSLSDVWENTETTTKLWELINAGDIPELTAWFNAVPSAPYARSEDGRGPMFWAFESKNEEIVRLLMERGVRTTDKDKDGKTPRDM</sequence>
<dbReference type="Pfam" id="PF02516">
    <property type="entry name" value="STT3"/>
    <property type="match status" value="1"/>
</dbReference>
<evidence type="ECO:0000256" key="5">
    <source>
        <dbReference type="ARBA" id="ARBA00010810"/>
    </source>
</evidence>
<keyword evidence="7" id="KW-0328">Glycosyltransferase</keyword>
<evidence type="ECO:0000256" key="13">
    <source>
        <dbReference type="ARBA" id="ARBA00023136"/>
    </source>
</evidence>
<gene>
    <name evidence="21" type="ORF">TrCOL_g758</name>
</gene>
<evidence type="ECO:0000256" key="7">
    <source>
        <dbReference type="ARBA" id="ARBA00022676"/>
    </source>
</evidence>
<evidence type="ECO:0000256" key="1">
    <source>
        <dbReference type="ARBA" id="ARBA00001936"/>
    </source>
</evidence>
<keyword evidence="14" id="KW-0464">Manganese</keyword>
<dbReference type="InterPro" id="IPR002110">
    <property type="entry name" value="Ankyrin_rpt"/>
</dbReference>
<evidence type="ECO:0000259" key="19">
    <source>
        <dbReference type="Pfam" id="PF02516"/>
    </source>
</evidence>
<evidence type="ECO:0000256" key="3">
    <source>
        <dbReference type="ARBA" id="ARBA00004127"/>
    </source>
</evidence>
<keyword evidence="16" id="KW-0040">ANK repeat</keyword>
<evidence type="ECO:0000256" key="8">
    <source>
        <dbReference type="ARBA" id="ARBA00022679"/>
    </source>
</evidence>
<evidence type="ECO:0000256" key="6">
    <source>
        <dbReference type="ARBA" id="ARBA00012605"/>
    </source>
</evidence>
<reference evidence="22" key="1">
    <citation type="journal article" date="2023" name="Commun. Biol.">
        <title>Genome analysis of Parmales, the sister group of diatoms, reveals the evolutionary specialization of diatoms from phago-mixotrophs to photoautotrophs.</title>
        <authorList>
            <person name="Ban H."/>
            <person name="Sato S."/>
            <person name="Yoshikawa S."/>
            <person name="Yamada K."/>
            <person name="Nakamura Y."/>
            <person name="Ichinomiya M."/>
            <person name="Sato N."/>
            <person name="Blanc-Mathieu R."/>
            <person name="Endo H."/>
            <person name="Kuwata A."/>
            <person name="Ogata H."/>
        </authorList>
    </citation>
    <scope>NUCLEOTIDE SEQUENCE [LARGE SCALE GENOMIC DNA]</scope>
</reference>
<evidence type="ECO:0000256" key="16">
    <source>
        <dbReference type="PROSITE-ProRule" id="PRU00023"/>
    </source>
</evidence>
<dbReference type="InterPro" id="IPR048999">
    <property type="entry name" value="STT3-PglB_core"/>
</dbReference>
<dbReference type="InterPro" id="IPR048307">
    <property type="entry name" value="STT3_N"/>
</dbReference>
<evidence type="ECO:0000256" key="18">
    <source>
        <dbReference type="SAM" id="Phobius"/>
    </source>
</evidence>
<dbReference type="GO" id="GO:0004579">
    <property type="term" value="F:dolichyl-diphosphooligosaccharide-protein glycotransferase activity"/>
    <property type="evidence" value="ECO:0007669"/>
    <property type="project" value="UniProtKB-EC"/>
</dbReference>
<feature type="domain" description="Oligosaccharyl transferase STT3 N-terminal" evidence="19">
    <location>
        <begin position="37"/>
        <end position="418"/>
    </location>
</feature>
<dbReference type="PANTHER" id="PTHR13872">
    <property type="entry name" value="DOLICHYL-DIPHOSPHOOLIGOSACCHARIDE--PROTEIN GLYCOSYLTRANSFERASE SUBUNIT"/>
    <property type="match status" value="1"/>
</dbReference>
<keyword evidence="8" id="KW-0808">Transferase</keyword>
<comment type="cofactor">
    <cofactor evidence="1">
        <name>Mn(2+)</name>
        <dbReference type="ChEBI" id="CHEBI:29035"/>
    </cofactor>
</comment>
<evidence type="ECO:0000313" key="21">
    <source>
        <dbReference type="EMBL" id="GMI44337.1"/>
    </source>
</evidence>
<feature type="transmembrane region" description="Helical" evidence="18">
    <location>
        <begin position="249"/>
        <end position="270"/>
    </location>
</feature>
<keyword evidence="9 18" id="KW-0812">Transmembrane</keyword>
<organism evidence="21 22">
    <name type="scientific">Triparma columacea</name>
    <dbReference type="NCBI Taxonomy" id="722753"/>
    <lineage>
        <taxon>Eukaryota</taxon>
        <taxon>Sar</taxon>
        <taxon>Stramenopiles</taxon>
        <taxon>Ochrophyta</taxon>
        <taxon>Bolidophyceae</taxon>
        <taxon>Parmales</taxon>
        <taxon>Triparmaceae</taxon>
        <taxon>Triparma</taxon>
    </lineage>
</organism>
<evidence type="ECO:0000256" key="15">
    <source>
        <dbReference type="ARBA" id="ARBA00048829"/>
    </source>
</evidence>
<dbReference type="PANTHER" id="PTHR13872:SF1">
    <property type="entry name" value="DOLICHYL-DIPHOSPHOOLIGOSACCHARIDE--PROTEIN GLYCOSYLTRANSFERASE SUBUNIT STT3B"/>
    <property type="match status" value="1"/>
</dbReference>
<protein>
    <recommendedName>
        <fullName evidence="6">dolichyl-diphosphooligosaccharide--protein glycotransferase</fullName>
        <ecNumber evidence="6">2.4.99.18</ecNumber>
    </recommendedName>
</protein>
<dbReference type="GO" id="GO:0012505">
    <property type="term" value="C:endomembrane system"/>
    <property type="evidence" value="ECO:0007669"/>
    <property type="project" value="UniProtKB-SubCell"/>
</dbReference>
<dbReference type="SUPFAM" id="SSF48403">
    <property type="entry name" value="Ankyrin repeat"/>
    <property type="match status" value="1"/>
</dbReference>
<evidence type="ECO:0000313" key="22">
    <source>
        <dbReference type="Proteomes" id="UP001165065"/>
    </source>
</evidence>
<name>A0A9W7LC74_9STRA</name>
<feature type="transmembrane region" description="Helical" evidence="18">
    <location>
        <begin position="172"/>
        <end position="190"/>
    </location>
</feature>
<dbReference type="Proteomes" id="UP001165065">
    <property type="component" value="Unassembled WGS sequence"/>
</dbReference>
<feature type="transmembrane region" description="Helical" evidence="18">
    <location>
        <begin position="210"/>
        <end position="237"/>
    </location>
</feature>
<dbReference type="OrthoDB" id="10261066at2759"/>
<keyword evidence="12 18" id="KW-1133">Transmembrane helix</keyword>
<dbReference type="Gene3D" id="3.40.50.12610">
    <property type="match status" value="1"/>
</dbReference>
<comment type="cofactor">
    <cofactor evidence="2">
        <name>Mg(2+)</name>
        <dbReference type="ChEBI" id="CHEBI:18420"/>
    </cofactor>
</comment>
<feature type="transmembrane region" description="Helical" evidence="18">
    <location>
        <begin position="311"/>
        <end position="332"/>
    </location>
</feature>
<dbReference type="InterPro" id="IPR003674">
    <property type="entry name" value="Oligo_trans_STT3"/>
</dbReference>
<dbReference type="GO" id="GO:0016020">
    <property type="term" value="C:membrane"/>
    <property type="evidence" value="ECO:0007669"/>
    <property type="project" value="InterPro"/>
</dbReference>
<dbReference type="Gene3D" id="1.25.40.20">
    <property type="entry name" value="Ankyrin repeat-containing domain"/>
    <property type="match status" value="1"/>
</dbReference>
<dbReference type="GO" id="GO:0046872">
    <property type="term" value="F:metal ion binding"/>
    <property type="evidence" value="ECO:0007669"/>
    <property type="project" value="UniProtKB-KW"/>
</dbReference>
<evidence type="ECO:0000256" key="9">
    <source>
        <dbReference type="ARBA" id="ARBA00022692"/>
    </source>
</evidence>
<feature type="repeat" description="ANK" evidence="16">
    <location>
        <begin position="899"/>
        <end position="931"/>
    </location>
</feature>
<keyword evidence="22" id="KW-1185">Reference proteome</keyword>
<feature type="domain" description="STT3/PglB/AglB core" evidence="20">
    <location>
        <begin position="571"/>
        <end position="628"/>
    </location>
</feature>
<evidence type="ECO:0000256" key="11">
    <source>
        <dbReference type="ARBA" id="ARBA00022842"/>
    </source>
</evidence>
<feature type="compositionally biased region" description="Basic and acidic residues" evidence="17">
    <location>
        <begin position="450"/>
        <end position="462"/>
    </location>
</feature>
<feature type="compositionally biased region" description="Basic residues" evidence="17">
    <location>
        <begin position="809"/>
        <end position="821"/>
    </location>
</feature>
<comment type="similarity">
    <text evidence="5">Belongs to the STT3 family.</text>
</comment>